<reference evidence="2" key="1">
    <citation type="journal article" date="2019" name="Sci. Rep.">
        <title>Draft genome of Tanacetum cinerariifolium, the natural source of mosquito coil.</title>
        <authorList>
            <person name="Yamashiro T."/>
            <person name="Shiraishi A."/>
            <person name="Satake H."/>
            <person name="Nakayama K."/>
        </authorList>
    </citation>
    <scope>NUCLEOTIDE SEQUENCE</scope>
</reference>
<gene>
    <name evidence="2" type="ORF">Tci_636761</name>
</gene>
<feature type="compositionally biased region" description="Basic and acidic residues" evidence="1">
    <location>
        <begin position="74"/>
        <end position="90"/>
    </location>
</feature>
<feature type="region of interest" description="Disordered" evidence="1">
    <location>
        <begin position="1"/>
        <end position="29"/>
    </location>
</feature>
<feature type="non-terminal residue" evidence="2">
    <location>
        <position position="225"/>
    </location>
</feature>
<evidence type="ECO:0000256" key="1">
    <source>
        <dbReference type="SAM" id="MobiDB-lite"/>
    </source>
</evidence>
<evidence type="ECO:0000313" key="2">
    <source>
        <dbReference type="EMBL" id="GFA64789.1"/>
    </source>
</evidence>
<proteinExistence type="predicted"/>
<feature type="region of interest" description="Disordered" evidence="1">
    <location>
        <begin position="72"/>
        <end position="106"/>
    </location>
</feature>
<comment type="caution">
    <text evidence="2">The sequence shown here is derived from an EMBL/GenBank/DDBJ whole genome shotgun (WGS) entry which is preliminary data.</text>
</comment>
<sequence length="225" mass="24043">PINAPPAKRATQRAPPVPAVSSQDPAGVPAAPLIPADVSLPAATSFAPANIPVPAVSIAHAAVSVPVEPMVHPAESHMDDPLTAPEHDFSEPTVVAPPPSSLRHRRKHIAKKRVTPIVDVADAAMIKFNSDSDSDDDPLPYAPYAGWEMVPSPLGSVHAYHNMAGHIKHLLLFVRFYIWWRGLIFRGQLAHSQLALISTGTSSCVGDGRWTGNPYVCRCLLSSLC</sequence>
<accession>A0A699JYH3</accession>
<feature type="non-terminal residue" evidence="2">
    <location>
        <position position="1"/>
    </location>
</feature>
<dbReference type="AlphaFoldDB" id="A0A699JYH3"/>
<protein>
    <submittedName>
        <fullName evidence="2">Uncharacterized protein</fullName>
    </submittedName>
</protein>
<dbReference type="EMBL" id="BKCJ010461538">
    <property type="protein sequence ID" value="GFA64789.1"/>
    <property type="molecule type" value="Genomic_DNA"/>
</dbReference>
<organism evidence="2">
    <name type="scientific">Tanacetum cinerariifolium</name>
    <name type="common">Dalmatian daisy</name>
    <name type="synonym">Chrysanthemum cinerariifolium</name>
    <dbReference type="NCBI Taxonomy" id="118510"/>
    <lineage>
        <taxon>Eukaryota</taxon>
        <taxon>Viridiplantae</taxon>
        <taxon>Streptophyta</taxon>
        <taxon>Embryophyta</taxon>
        <taxon>Tracheophyta</taxon>
        <taxon>Spermatophyta</taxon>
        <taxon>Magnoliopsida</taxon>
        <taxon>eudicotyledons</taxon>
        <taxon>Gunneridae</taxon>
        <taxon>Pentapetalae</taxon>
        <taxon>asterids</taxon>
        <taxon>campanulids</taxon>
        <taxon>Asterales</taxon>
        <taxon>Asteraceae</taxon>
        <taxon>Asteroideae</taxon>
        <taxon>Anthemideae</taxon>
        <taxon>Anthemidinae</taxon>
        <taxon>Tanacetum</taxon>
    </lineage>
</organism>
<name>A0A699JYH3_TANCI</name>